<dbReference type="InterPro" id="IPR025340">
    <property type="entry name" value="DUF4246"/>
</dbReference>
<evidence type="ECO:0000313" key="5">
    <source>
        <dbReference type="Proteomes" id="UP001151516"/>
    </source>
</evidence>
<gene>
    <name evidence="4" type="ORF">IWW39_002204</name>
</gene>
<protein>
    <submittedName>
        <fullName evidence="4">Uncharacterized protein</fullName>
    </submittedName>
</protein>
<dbReference type="EMBL" id="JANBTX010000046">
    <property type="protein sequence ID" value="KAJ2688438.1"/>
    <property type="molecule type" value="Genomic_DNA"/>
</dbReference>
<evidence type="ECO:0000313" key="4">
    <source>
        <dbReference type="EMBL" id="KAJ2688438.1"/>
    </source>
</evidence>
<accession>A0A9W8GKX1</accession>
<dbReference type="InterPro" id="IPR049207">
    <property type="entry name" value="DUF4246_N"/>
</dbReference>
<feature type="domain" description="DUF4246" evidence="2">
    <location>
        <begin position="85"/>
        <end position="509"/>
    </location>
</feature>
<evidence type="ECO:0000259" key="3">
    <source>
        <dbReference type="Pfam" id="PF21666"/>
    </source>
</evidence>
<proteinExistence type="predicted"/>
<reference evidence="4" key="1">
    <citation type="submission" date="2022-07" db="EMBL/GenBank/DDBJ databases">
        <title>Phylogenomic reconstructions and comparative analyses of Kickxellomycotina fungi.</title>
        <authorList>
            <person name="Reynolds N.K."/>
            <person name="Stajich J.E."/>
            <person name="Barry K."/>
            <person name="Grigoriev I.V."/>
            <person name="Crous P."/>
            <person name="Smith M.E."/>
        </authorList>
    </citation>
    <scope>NUCLEOTIDE SEQUENCE</scope>
    <source>
        <strain evidence="4">CBS 109367</strain>
    </source>
</reference>
<name>A0A9W8GKX1_9FUNG</name>
<evidence type="ECO:0000256" key="1">
    <source>
        <dbReference type="SAM" id="MobiDB-lite"/>
    </source>
</evidence>
<dbReference type="InterPro" id="IPR049192">
    <property type="entry name" value="DUF4246_C"/>
</dbReference>
<dbReference type="Pfam" id="PF21666">
    <property type="entry name" value="DUF4246_N"/>
    <property type="match status" value="1"/>
</dbReference>
<keyword evidence="5" id="KW-1185">Reference proteome</keyword>
<comment type="caution">
    <text evidence="4">The sequence shown here is derived from an EMBL/GenBank/DDBJ whole genome shotgun (WGS) entry which is preliminary data.</text>
</comment>
<dbReference type="PANTHER" id="PTHR33119">
    <property type="entry name" value="IFI3P"/>
    <property type="match status" value="1"/>
</dbReference>
<organism evidence="4 5">
    <name type="scientific">Coemansia spiralis</name>
    <dbReference type="NCBI Taxonomy" id="417178"/>
    <lineage>
        <taxon>Eukaryota</taxon>
        <taxon>Fungi</taxon>
        <taxon>Fungi incertae sedis</taxon>
        <taxon>Zoopagomycota</taxon>
        <taxon>Kickxellomycotina</taxon>
        <taxon>Kickxellomycetes</taxon>
        <taxon>Kickxellales</taxon>
        <taxon>Kickxellaceae</taxon>
        <taxon>Coemansia</taxon>
    </lineage>
</organism>
<sequence>MGMPRTKIAFSPAATLDERIRALFPPGAIYNCHTESIGTVAERRMRQLSLEIRSQPDWAETINDADTRAVWTAEAKAKWMTDVELAYVLDELAHYASLHPLEGNVRFSAADGVWFSDTLLDAKTTDKLRDYAVILENVPDRQKDWYPNDRSRVLNLIDPSLYPLDYTRSKLCLQTSSSPQAALSLENAGEFPGSLSGWHTALDNAGEGKSDYYLSPVVKRFGGTYYSKRFSWLPSEFRVDDNGAVTIESYINNLHPVKHAALYAILADVFSNFLPLLEQVVTDLAHPREPRVQPKSRNYYKSDEPMPDEESDDYREELRLWRLGAEFLLPQPEPFVPPRPIDPYKLCGRRLQAMVKMTNVELTSKRPIYGGEDWTVAGLENERIIATGMCFYDVANIASCSLKFRETLCLWDFMVDQFDIGSVIEVYGLTYDQLVDGEVMSQELGTISIKDGLSLVFPNTLQYKMPELKLVDKKQPGHCKMLTFYFVDPSTRIPSTEIVPPQQQDWCFEDVLTSEPFCSLPQLVVDGIMRMVDFPISLKEAKKLRPQVHQDETSKYITHALFEPMLYFSA</sequence>
<feature type="domain" description="DUF4246" evidence="3">
    <location>
        <begin position="10"/>
        <end position="74"/>
    </location>
</feature>
<dbReference type="OrthoDB" id="415532at2759"/>
<evidence type="ECO:0000259" key="2">
    <source>
        <dbReference type="Pfam" id="PF14033"/>
    </source>
</evidence>
<dbReference type="Proteomes" id="UP001151516">
    <property type="component" value="Unassembled WGS sequence"/>
</dbReference>
<dbReference type="AlphaFoldDB" id="A0A9W8GKX1"/>
<dbReference type="PANTHER" id="PTHR33119:SF1">
    <property type="entry name" value="FE2OG DIOXYGENASE DOMAIN-CONTAINING PROTEIN"/>
    <property type="match status" value="1"/>
</dbReference>
<feature type="region of interest" description="Disordered" evidence="1">
    <location>
        <begin position="288"/>
        <end position="311"/>
    </location>
</feature>
<dbReference type="Pfam" id="PF14033">
    <property type="entry name" value="DUF4246"/>
    <property type="match status" value="1"/>
</dbReference>